<dbReference type="SUPFAM" id="SSF53448">
    <property type="entry name" value="Nucleotide-diphospho-sugar transferases"/>
    <property type="match status" value="1"/>
</dbReference>
<sequence length="257" mass="28759">MKISVVIITRNEAHNIQACLESVKWCDEAIIVDWMSTDATREIARDMGARVIEAPDWPGFGPQKNRAVDAATGDWILSLDADERVEPALRDEILRAVAHGTADAYEMPRLSQFCGRFIRHGGWYPDYVTRLFRRGKGRFTDALVHENVVVDGQLGRLTQPLTHYSYRDYSDVLRKIDSYSSAGAAQAFSKGKRSSPLSAAGHGLWAFLRTWLLQRSILDGAEGFGVALMNAQASYYKYLKLWYMGRRQSAGHGGGAR</sequence>
<dbReference type="CDD" id="cd02511">
    <property type="entry name" value="Beta4Glucosyltransferase"/>
    <property type="match status" value="1"/>
</dbReference>
<dbReference type="PANTHER" id="PTHR43630:SF2">
    <property type="entry name" value="GLYCOSYLTRANSFERASE"/>
    <property type="match status" value="1"/>
</dbReference>
<feature type="domain" description="Glycosyltransferase 2-like" evidence="2">
    <location>
        <begin position="4"/>
        <end position="122"/>
    </location>
</feature>
<keyword evidence="3" id="KW-0808">Transferase</keyword>
<comment type="similarity">
    <text evidence="1">Belongs to the glycosyltransferase 2 family. WaaE/KdtX subfamily.</text>
</comment>
<dbReference type="GO" id="GO:0016740">
    <property type="term" value="F:transferase activity"/>
    <property type="evidence" value="ECO:0007669"/>
    <property type="project" value="UniProtKB-KW"/>
</dbReference>
<reference evidence="3 4" key="1">
    <citation type="submission" date="2019-07" db="EMBL/GenBank/DDBJ databases">
        <title>Genome sequencing of lignin-degrading bacterial isolates.</title>
        <authorList>
            <person name="Gladden J."/>
        </authorList>
    </citation>
    <scope>NUCLEOTIDE SEQUENCE [LARGE SCALE GENOMIC DNA]</scope>
    <source>
        <strain evidence="3 4">J11</strain>
    </source>
</reference>
<accession>A0A562B2J3</accession>
<keyword evidence="4" id="KW-1185">Reference proteome</keyword>
<dbReference type="InterPro" id="IPR001173">
    <property type="entry name" value="Glyco_trans_2-like"/>
</dbReference>
<name>A0A562B2J3_9BURK</name>
<dbReference type="Gene3D" id="3.90.550.10">
    <property type="entry name" value="Spore Coat Polysaccharide Biosynthesis Protein SpsA, Chain A"/>
    <property type="match status" value="1"/>
</dbReference>
<gene>
    <name evidence="3" type="ORF">L602_000700001100</name>
</gene>
<dbReference type="PANTHER" id="PTHR43630">
    <property type="entry name" value="POLY-BETA-1,6-N-ACETYL-D-GLUCOSAMINE SYNTHASE"/>
    <property type="match status" value="1"/>
</dbReference>
<dbReference type="EMBL" id="VLJN01000065">
    <property type="protein sequence ID" value="TWG79294.1"/>
    <property type="molecule type" value="Genomic_DNA"/>
</dbReference>
<comment type="caution">
    <text evidence="3">The sequence shown here is derived from an EMBL/GenBank/DDBJ whole genome shotgun (WGS) entry which is preliminary data.</text>
</comment>
<dbReference type="AlphaFoldDB" id="A0A562B2J3"/>
<dbReference type="Pfam" id="PF00535">
    <property type="entry name" value="Glycos_transf_2"/>
    <property type="match status" value="1"/>
</dbReference>
<evidence type="ECO:0000256" key="1">
    <source>
        <dbReference type="ARBA" id="ARBA00038494"/>
    </source>
</evidence>
<proteinExistence type="inferred from homology"/>
<protein>
    <submittedName>
        <fullName evidence="3">Glycosyltransferases involved in cell wall biogenesis</fullName>
    </submittedName>
</protein>
<organism evidence="3 4">
    <name type="scientific">Cupriavidus gilardii J11</name>
    <dbReference type="NCBI Taxonomy" id="936133"/>
    <lineage>
        <taxon>Bacteria</taxon>
        <taxon>Pseudomonadati</taxon>
        <taxon>Pseudomonadota</taxon>
        <taxon>Betaproteobacteria</taxon>
        <taxon>Burkholderiales</taxon>
        <taxon>Burkholderiaceae</taxon>
        <taxon>Cupriavidus</taxon>
    </lineage>
</organism>
<evidence type="ECO:0000313" key="4">
    <source>
        <dbReference type="Proteomes" id="UP000318141"/>
    </source>
</evidence>
<evidence type="ECO:0000313" key="3">
    <source>
        <dbReference type="EMBL" id="TWG79294.1"/>
    </source>
</evidence>
<dbReference type="OrthoDB" id="9815923at2"/>
<evidence type="ECO:0000259" key="2">
    <source>
        <dbReference type="Pfam" id="PF00535"/>
    </source>
</evidence>
<dbReference type="Proteomes" id="UP000318141">
    <property type="component" value="Unassembled WGS sequence"/>
</dbReference>
<dbReference type="InterPro" id="IPR029044">
    <property type="entry name" value="Nucleotide-diphossugar_trans"/>
</dbReference>